<name>A0ABV6GPV8_9BACL</name>
<keyword evidence="3" id="KW-0808">Transferase</keyword>
<dbReference type="GO" id="GO:0016757">
    <property type="term" value="F:glycosyltransferase activity"/>
    <property type="evidence" value="ECO:0007669"/>
    <property type="project" value="UniProtKB-KW"/>
</dbReference>
<dbReference type="Proteomes" id="UP001589785">
    <property type="component" value="Unassembled WGS sequence"/>
</dbReference>
<keyword evidence="4" id="KW-1185">Reference proteome</keyword>
<gene>
    <name evidence="3" type="ORF">ACFFHQ_03375</name>
</gene>
<proteinExistence type="inferred from homology"/>
<dbReference type="InterPro" id="IPR001173">
    <property type="entry name" value="Glyco_trans_2-like"/>
</dbReference>
<dbReference type="PANTHER" id="PTHR22916">
    <property type="entry name" value="GLYCOSYLTRANSFERASE"/>
    <property type="match status" value="1"/>
</dbReference>
<dbReference type="SUPFAM" id="SSF53448">
    <property type="entry name" value="Nucleotide-diphospho-sugar transferases"/>
    <property type="match status" value="1"/>
</dbReference>
<comment type="caution">
    <text evidence="3">The sequence shown here is derived from an EMBL/GenBank/DDBJ whole genome shotgun (WGS) entry which is preliminary data.</text>
</comment>
<dbReference type="InterPro" id="IPR029044">
    <property type="entry name" value="Nucleotide-diphossugar_trans"/>
</dbReference>
<dbReference type="Gene3D" id="3.90.550.10">
    <property type="entry name" value="Spore Coat Polysaccharide Biosynthesis Protein SpsA, Chain A"/>
    <property type="match status" value="1"/>
</dbReference>
<dbReference type="EC" id="2.4.-.-" evidence="3"/>
<evidence type="ECO:0000256" key="1">
    <source>
        <dbReference type="ARBA" id="ARBA00006739"/>
    </source>
</evidence>
<organism evidence="3 4">
    <name type="scientific">Geobacillus jurassicus</name>
    <dbReference type="NCBI Taxonomy" id="235932"/>
    <lineage>
        <taxon>Bacteria</taxon>
        <taxon>Bacillati</taxon>
        <taxon>Bacillota</taxon>
        <taxon>Bacilli</taxon>
        <taxon>Bacillales</taxon>
        <taxon>Anoxybacillaceae</taxon>
        <taxon>Geobacillus</taxon>
    </lineage>
</organism>
<protein>
    <submittedName>
        <fullName evidence="3">Glycosyltransferase</fullName>
        <ecNumber evidence="3">2.4.-.-</ecNumber>
    </submittedName>
</protein>
<dbReference type="PANTHER" id="PTHR22916:SF3">
    <property type="entry name" value="UDP-GLCNAC:BETAGAL BETA-1,3-N-ACETYLGLUCOSAMINYLTRANSFERASE-LIKE PROTEIN 1"/>
    <property type="match status" value="1"/>
</dbReference>
<feature type="domain" description="Glycosyltransferase 2-like" evidence="2">
    <location>
        <begin position="2"/>
        <end position="147"/>
    </location>
</feature>
<dbReference type="RefSeq" id="WP_066234955.1">
    <property type="nucleotide sequence ID" value="NZ_JBHLVN010000012.1"/>
</dbReference>
<sequence length="303" mass="35339">MIIPVYNVAEFLQECLDSVIQQTYPNIEIICVNDGSTDNSLDILKRYSQKFNHLQIINQANAGLSAARNTGIRHAKGDYVFFLDSDDFLYDCNVIETMVNEAAKDNLDIVFGSFQYYYGENSNINKVFKVNHNMVNKIMKGIQLLEKGIRTNTVNSVVWNKLYRYDLIKNEFFLDGLLYEDMEYTIRIFLKARRVKMLDILTVNYRQRENSIMSSKVNFKKAIDYVNIAKKILEIKQENKFISTWVAICIYKALKNSRELEEKEKSQVLNEINSITNLPKIFFESTSIKHKLFGIYIKIFGLN</sequence>
<accession>A0ABV6GPV8</accession>
<evidence type="ECO:0000259" key="2">
    <source>
        <dbReference type="Pfam" id="PF00535"/>
    </source>
</evidence>
<dbReference type="CDD" id="cd00761">
    <property type="entry name" value="Glyco_tranf_GTA_type"/>
    <property type="match status" value="1"/>
</dbReference>
<dbReference type="Pfam" id="PF00535">
    <property type="entry name" value="Glycos_transf_2"/>
    <property type="match status" value="1"/>
</dbReference>
<evidence type="ECO:0000313" key="3">
    <source>
        <dbReference type="EMBL" id="MFC0296530.1"/>
    </source>
</evidence>
<evidence type="ECO:0000313" key="4">
    <source>
        <dbReference type="Proteomes" id="UP001589785"/>
    </source>
</evidence>
<dbReference type="EMBL" id="JBHLVN010000012">
    <property type="protein sequence ID" value="MFC0296530.1"/>
    <property type="molecule type" value="Genomic_DNA"/>
</dbReference>
<keyword evidence="3" id="KW-0328">Glycosyltransferase</keyword>
<reference evidence="3 4" key="1">
    <citation type="submission" date="2024-09" db="EMBL/GenBank/DDBJ databases">
        <authorList>
            <person name="Sun Q."/>
            <person name="Mori K."/>
        </authorList>
    </citation>
    <scope>NUCLEOTIDE SEQUENCE [LARGE SCALE GENOMIC DNA]</scope>
    <source>
        <strain evidence="3 4">CCM 7224</strain>
    </source>
</reference>
<comment type="similarity">
    <text evidence="1">Belongs to the glycosyltransferase 2 family.</text>
</comment>